<keyword evidence="6" id="KW-1185">Reference proteome</keyword>
<dbReference type="Proteomes" id="UP000183063">
    <property type="component" value="Unassembled WGS sequence"/>
</dbReference>
<evidence type="ECO:0000256" key="1">
    <source>
        <dbReference type="SAM" id="SignalP"/>
    </source>
</evidence>
<feature type="domain" description="DUF2147" evidence="2">
    <location>
        <begin position="63"/>
        <end position="111"/>
    </location>
</feature>
<organism evidence="3 5">
    <name type="scientific">Rhizobium tibeticum</name>
    <dbReference type="NCBI Taxonomy" id="501024"/>
    <lineage>
        <taxon>Bacteria</taxon>
        <taxon>Pseudomonadati</taxon>
        <taxon>Pseudomonadota</taxon>
        <taxon>Alphaproteobacteria</taxon>
        <taxon>Hyphomicrobiales</taxon>
        <taxon>Rhizobiaceae</taxon>
        <taxon>Rhizobium/Agrobacterium group</taxon>
        <taxon>Rhizobium</taxon>
    </lineage>
</organism>
<dbReference type="EMBL" id="FOCV01000006">
    <property type="protein sequence ID" value="SEN63406.1"/>
    <property type="molecule type" value="Genomic_DNA"/>
</dbReference>
<gene>
    <name evidence="3" type="ORF">RTCCBAU85039_1796</name>
    <name evidence="4" type="ORF">SAMN05216228_10066</name>
</gene>
<evidence type="ECO:0000313" key="4">
    <source>
        <dbReference type="EMBL" id="SEN63406.1"/>
    </source>
</evidence>
<evidence type="ECO:0000313" key="5">
    <source>
        <dbReference type="Proteomes" id="UP000183063"/>
    </source>
</evidence>
<dbReference type="Proteomes" id="UP000198939">
    <property type="component" value="Unassembled WGS sequence"/>
</dbReference>
<name>A0A1H8I5P9_9HYPH</name>
<dbReference type="PANTHER" id="PTHR36919">
    <property type="entry name" value="BLR1215 PROTEIN"/>
    <property type="match status" value="1"/>
</dbReference>
<keyword evidence="1" id="KW-0732">Signal</keyword>
<feature type="chain" id="PRO_5030029528" evidence="1">
    <location>
        <begin position="21"/>
        <end position="112"/>
    </location>
</feature>
<dbReference type="EMBL" id="FNXB01000008">
    <property type="protein sequence ID" value="SEH69042.1"/>
    <property type="molecule type" value="Genomic_DNA"/>
</dbReference>
<evidence type="ECO:0000313" key="3">
    <source>
        <dbReference type="EMBL" id="SEH69042.1"/>
    </source>
</evidence>
<dbReference type="Gene3D" id="2.40.128.520">
    <property type="match status" value="1"/>
</dbReference>
<reference evidence="4 6" key="3">
    <citation type="submission" date="2016-10" db="EMBL/GenBank/DDBJ databases">
        <authorList>
            <person name="Varghese N."/>
            <person name="Submissions S."/>
        </authorList>
    </citation>
    <scope>NUCLEOTIDE SEQUENCE [LARGE SCALE GENOMIC DNA]</scope>
    <source>
        <strain evidence="4 6">CGMCC 1.7071</strain>
    </source>
</reference>
<evidence type="ECO:0000313" key="6">
    <source>
        <dbReference type="Proteomes" id="UP000198939"/>
    </source>
</evidence>
<dbReference type="InterPro" id="IPR019223">
    <property type="entry name" value="DUF2147"/>
</dbReference>
<dbReference type="OrthoDB" id="9811671at2"/>
<protein>
    <submittedName>
        <fullName evidence="4">Uncharacterized conserved protein, DUF2147 family</fullName>
    </submittedName>
</protein>
<dbReference type="STRING" id="501024.RTCCBAU85039_1796"/>
<dbReference type="AlphaFoldDB" id="A0A1H8I5P9"/>
<dbReference type="PANTHER" id="PTHR36919:SF2">
    <property type="entry name" value="BLL6627 PROTEIN"/>
    <property type="match status" value="1"/>
</dbReference>
<accession>A0A1H8I5P9</accession>
<evidence type="ECO:0000259" key="2">
    <source>
        <dbReference type="Pfam" id="PF09917"/>
    </source>
</evidence>
<sequence length="112" mass="11801">MKRLIIAIAAFAAAAAVAYAQDPIVGTWKTELGDSAAIDSCGSGYCITLKSGKHAGKQIGTFRGKDGSYEGKITDPDANKTYDGTVTVSGNALRLRGCVMKVLCESQTWPRL</sequence>
<proteinExistence type="predicted"/>
<feature type="signal peptide" evidence="1">
    <location>
        <begin position="1"/>
        <end position="20"/>
    </location>
</feature>
<reference evidence="3" key="2">
    <citation type="submission" date="2016-10" db="EMBL/GenBank/DDBJ databases">
        <authorList>
            <person name="de Groot N.N."/>
        </authorList>
    </citation>
    <scope>NUCLEOTIDE SEQUENCE [LARGE SCALE GENOMIC DNA]</scope>
    <source>
        <strain evidence="3">CCBAU85039</strain>
    </source>
</reference>
<reference evidence="5" key="1">
    <citation type="submission" date="2016-10" db="EMBL/GenBank/DDBJ databases">
        <authorList>
            <person name="Wibberg D."/>
        </authorList>
    </citation>
    <scope>NUCLEOTIDE SEQUENCE [LARGE SCALE GENOMIC DNA]</scope>
</reference>
<dbReference type="RefSeq" id="WP_072373422.1">
    <property type="nucleotide sequence ID" value="NZ_FNXB01000008.1"/>
</dbReference>
<dbReference type="Pfam" id="PF09917">
    <property type="entry name" value="DUF2147"/>
    <property type="match status" value="1"/>
</dbReference>